<dbReference type="Proteomes" id="UP000002035">
    <property type="component" value="Unassembled WGS sequence"/>
</dbReference>
<evidence type="ECO:0000313" key="2">
    <source>
        <dbReference type="EMBL" id="EEQ32053.1"/>
    </source>
</evidence>
<gene>
    <name evidence="2" type="ORF">MCYG_04872</name>
</gene>
<dbReference type="GeneID" id="9223740"/>
<dbReference type="EMBL" id="DS995704">
    <property type="protein sequence ID" value="EEQ32053.1"/>
    <property type="molecule type" value="Genomic_DNA"/>
</dbReference>
<dbReference type="AlphaFoldDB" id="C5FQA0"/>
<dbReference type="VEuPathDB" id="FungiDB:MCYG_04872"/>
<reference evidence="3" key="1">
    <citation type="journal article" date="2012" name="MBio">
        <title>Comparative genome analysis of Trichophyton rubrum and related dermatophytes reveals candidate genes involved in infection.</title>
        <authorList>
            <person name="Martinez D.A."/>
            <person name="Oliver B.G."/>
            <person name="Graeser Y."/>
            <person name="Goldberg J.M."/>
            <person name="Li W."/>
            <person name="Martinez-Rossi N.M."/>
            <person name="Monod M."/>
            <person name="Shelest E."/>
            <person name="Barton R.C."/>
            <person name="Birch E."/>
            <person name="Brakhage A.A."/>
            <person name="Chen Z."/>
            <person name="Gurr S.J."/>
            <person name="Heiman D."/>
            <person name="Heitman J."/>
            <person name="Kosti I."/>
            <person name="Rossi A."/>
            <person name="Saif S."/>
            <person name="Samalova M."/>
            <person name="Saunders C.W."/>
            <person name="Shea T."/>
            <person name="Summerbell R.C."/>
            <person name="Xu J."/>
            <person name="Young S."/>
            <person name="Zeng Q."/>
            <person name="Birren B.W."/>
            <person name="Cuomo C.A."/>
            <person name="White T.C."/>
        </authorList>
    </citation>
    <scope>NUCLEOTIDE SEQUENCE [LARGE SCALE GENOMIC DNA]</scope>
    <source>
        <strain evidence="3">ATCC MYA-4605 / CBS 113480</strain>
    </source>
</reference>
<evidence type="ECO:0000313" key="3">
    <source>
        <dbReference type="Proteomes" id="UP000002035"/>
    </source>
</evidence>
<sequence>MISSCSRAHNFREQEQEQDQDQTATGKQTALKQREEIPQSRAEERGKNFSSSIDLLHLPRTASTLSTTRLIGRSWRPHTKKLANGDSAWRRIELWLVASGLGCLLGLADGPVRTLLS</sequence>
<name>C5FQA0_ARTOC</name>
<evidence type="ECO:0000256" key="1">
    <source>
        <dbReference type="SAM" id="MobiDB-lite"/>
    </source>
</evidence>
<protein>
    <submittedName>
        <fullName evidence="2">Uncharacterized protein</fullName>
    </submittedName>
</protein>
<feature type="region of interest" description="Disordered" evidence="1">
    <location>
        <begin position="1"/>
        <end position="48"/>
    </location>
</feature>
<dbReference type="HOGENOM" id="CLU_2084317_0_0_1"/>
<organism evidence="2 3">
    <name type="scientific">Arthroderma otae (strain ATCC MYA-4605 / CBS 113480)</name>
    <name type="common">Microsporum canis</name>
    <dbReference type="NCBI Taxonomy" id="554155"/>
    <lineage>
        <taxon>Eukaryota</taxon>
        <taxon>Fungi</taxon>
        <taxon>Dikarya</taxon>
        <taxon>Ascomycota</taxon>
        <taxon>Pezizomycotina</taxon>
        <taxon>Eurotiomycetes</taxon>
        <taxon>Eurotiomycetidae</taxon>
        <taxon>Onygenales</taxon>
        <taxon>Arthrodermataceae</taxon>
        <taxon>Microsporum</taxon>
    </lineage>
</organism>
<keyword evidence="3" id="KW-1185">Reference proteome</keyword>
<proteinExistence type="predicted"/>
<dbReference type="RefSeq" id="XP_002847135.1">
    <property type="nucleotide sequence ID" value="XM_002847089.1"/>
</dbReference>
<accession>C5FQA0</accession>
<feature type="compositionally biased region" description="Basic and acidic residues" evidence="1">
    <location>
        <begin position="32"/>
        <end position="47"/>
    </location>
</feature>